<dbReference type="RefSeq" id="WP_390222681.1">
    <property type="nucleotide sequence ID" value="NZ_JBHTAA010000002.1"/>
</dbReference>
<dbReference type="Proteomes" id="UP001596481">
    <property type="component" value="Unassembled WGS sequence"/>
</dbReference>
<gene>
    <name evidence="1" type="ORF">ACFQJC_07435</name>
</gene>
<dbReference type="AlphaFoldDB" id="A0ABD5ZDR4"/>
<name>A0ABD5ZDR4_9EURY</name>
<accession>A0ABD5ZDR4</accession>
<protein>
    <submittedName>
        <fullName evidence="1">Uncharacterized protein</fullName>
    </submittedName>
</protein>
<comment type="caution">
    <text evidence="1">The sequence shown here is derived from an EMBL/GenBank/DDBJ whole genome shotgun (WGS) entry which is preliminary data.</text>
</comment>
<dbReference type="EMBL" id="JBHTAA010000002">
    <property type="protein sequence ID" value="MFC7203343.1"/>
    <property type="molecule type" value="Genomic_DNA"/>
</dbReference>
<organism evidence="1 2">
    <name type="scientific">Haloferax namakaokahaiae</name>
    <dbReference type="NCBI Taxonomy" id="1748331"/>
    <lineage>
        <taxon>Archaea</taxon>
        <taxon>Methanobacteriati</taxon>
        <taxon>Methanobacteriota</taxon>
        <taxon>Stenosarchaea group</taxon>
        <taxon>Halobacteria</taxon>
        <taxon>Halobacteriales</taxon>
        <taxon>Haloferacaceae</taxon>
        <taxon>Haloferax</taxon>
    </lineage>
</organism>
<proteinExistence type="predicted"/>
<keyword evidence="2" id="KW-1185">Reference proteome</keyword>
<reference evidence="1 2" key="1">
    <citation type="journal article" date="2019" name="Int. J. Syst. Evol. Microbiol.">
        <title>The Global Catalogue of Microorganisms (GCM) 10K type strain sequencing project: providing services to taxonomists for standard genome sequencing and annotation.</title>
        <authorList>
            <consortium name="The Broad Institute Genomics Platform"/>
            <consortium name="The Broad Institute Genome Sequencing Center for Infectious Disease"/>
            <person name="Wu L."/>
            <person name="Ma J."/>
        </authorList>
    </citation>
    <scope>NUCLEOTIDE SEQUENCE [LARGE SCALE GENOMIC DNA]</scope>
    <source>
        <strain evidence="1 2">DSM 29988</strain>
    </source>
</reference>
<evidence type="ECO:0000313" key="2">
    <source>
        <dbReference type="Proteomes" id="UP001596481"/>
    </source>
</evidence>
<evidence type="ECO:0000313" key="1">
    <source>
        <dbReference type="EMBL" id="MFC7203343.1"/>
    </source>
</evidence>
<sequence>MHPTRNKHTPLSPSAERAYEFLKSVVEGNEDGIPTTAARSELTSADGVSNCLPELLEKGYLYEVSGTLYVT</sequence>